<evidence type="ECO:0000256" key="1">
    <source>
        <dbReference type="ARBA" id="ARBA00007682"/>
    </source>
</evidence>
<comment type="similarity">
    <text evidence="1">Belongs to the CNOT2/3/5 family.</text>
</comment>
<evidence type="ECO:0000256" key="3">
    <source>
        <dbReference type="ARBA" id="ARBA00023163"/>
    </source>
</evidence>
<dbReference type="GO" id="GO:0006355">
    <property type="term" value="P:regulation of DNA-templated transcription"/>
    <property type="evidence" value="ECO:0007669"/>
    <property type="project" value="InterPro"/>
</dbReference>
<keyword evidence="7" id="KW-1185">Reference proteome</keyword>
<feature type="domain" description="NOT2/NOT3/NOT5 C-terminal" evidence="5">
    <location>
        <begin position="283"/>
        <end position="352"/>
    </location>
</feature>
<feature type="compositionally biased region" description="Low complexity" evidence="4">
    <location>
        <begin position="107"/>
        <end position="118"/>
    </location>
</feature>
<sequence>MNNLCLYNSQPLYPQNEMNLKNSFQQLPSTTNQLSMLEMIHLLNQPQNSHNANMMDILMTTQNTQQQNSCKYPQHFDRYLDQNNNYQSNDTFARNEMDESRYFQRKQQPQQQQQQHHVPVSKEYILSQLKAQQRIKQNQQFQREKHNLNQSSDSLKNLLLSKNGQNNQTPSYLHQQKYQANIIPSEIEIFNDGNIKNIPPNILLDQFGLIGLTMMLRINDSNLSMVIGKGEEARLLSQPVRENFEYDSILSEPPAQIVNHLEPISNSNDVYDLSSIKDGLLDVNMILKNSQEDLLFYLFYMCCMGDQQLLASTLLTSKGWFFNKELNLWLKQNLQDASSYFMFDVKSWSIKQISLEELAKIHKFN</sequence>
<dbReference type="AlphaFoldDB" id="A0A813M244"/>
<evidence type="ECO:0000313" key="6">
    <source>
        <dbReference type="EMBL" id="CAF0715055.1"/>
    </source>
</evidence>
<dbReference type="InterPro" id="IPR007282">
    <property type="entry name" value="NOT2/3/5_C"/>
</dbReference>
<name>A0A813M244_9BILA</name>
<dbReference type="GO" id="GO:0030015">
    <property type="term" value="C:CCR4-NOT core complex"/>
    <property type="evidence" value="ECO:0007669"/>
    <property type="project" value="InterPro"/>
</dbReference>
<reference evidence="6" key="1">
    <citation type="submission" date="2021-02" db="EMBL/GenBank/DDBJ databases">
        <authorList>
            <person name="Nowell W R."/>
        </authorList>
    </citation>
    <scope>NUCLEOTIDE SEQUENCE</scope>
    <source>
        <strain evidence="6">Ploen Becks lab</strain>
    </source>
</reference>
<dbReference type="OrthoDB" id="25391at2759"/>
<dbReference type="InterPro" id="IPR038635">
    <property type="entry name" value="CCR4-NOT_su2/3/5_C_sf"/>
</dbReference>
<keyword evidence="3" id="KW-0804">Transcription</keyword>
<dbReference type="Pfam" id="PF04153">
    <property type="entry name" value="NOT2_3_5_C"/>
    <property type="match status" value="1"/>
</dbReference>
<dbReference type="EMBL" id="CAJNOC010000101">
    <property type="protein sequence ID" value="CAF0715055.1"/>
    <property type="molecule type" value="Genomic_DNA"/>
</dbReference>
<dbReference type="PANTHER" id="PTHR23326">
    <property type="entry name" value="CCR4 NOT-RELATED"/>
    <property type="match status" value="1"/>
</dbReference>
<accession>A0A813M244</accession>
<proteinExistence type="inferred from homology"/>
<dbReference type="Gene3D" id="2.30.30.1020">
    <property type="entry name" value="CCR4-NOT complex subunit 2/3/5, C-terminal domain"/>
    <property type="match status" value="1"/>
</dbReference>
<dbReference type="InterPro" id="IPR040168">
    <property type="entry name" value="Not2/3/5"/>
</dbReference>
<evidence type="ECO:0000256" key="2">
    <source>
        <dbReference type="ARBA" id="ARBA00023015"/>
    </source>
</evidence>
<evidence type="ECO:0000256" key="4">
    <source>
        <dbReference type="SAM" id="MobiDB-lite"/>
    </source>
</evidence>
<dbReference type="Proteomes" id="UP000663879">
    <property type="component" value="Unassembled WGS sequence"/>
</dbReference>
<feature type="region of interest" description="Disordered" evidence="4">
    <location>
        <begin position="100"/>
        <end position="119"/>
    </location>
</feature>
<dbReference type="GO" id="GO:2000036">
    <property type="term" value="P:regulation of stem cell population maintenance"/>
    <property type="evidence" value="ECO:0007669"/>
    <property type="project" value="UniProtKB-ARBA"/>
</dbReference>
<evidence type="ECO:0000259" key="5">
    <source>
        <dbReference type="Pfam" id="PF04153"/>
    </source>
</evidence>
<evidence type="ECO:0000313" key="7">
    <source>
        <dbReference type="Proteomes" id="UP000663879"/>
    </source>
</evidence>
<comment type="caution">
    <text evidence="6">The sequence shown here is derived from an EMBL/GenBank/DDBJ whole genome shotgun (WGS) entry which is preliminary data.</text>
</comment>
<keyword evidence="2" id="KW-0805">Transcription regulation</keyword>
<protein>
    <recommendedName>
        <fullName evidence="5">NOT2/NOT3/NOT5 C-terminal domain-containing protein</fullName>
    </recommendedName>
</protein>
<organism evidence="6 7">
    <name type="scientific">Brachionus calyciflorus</name>
    <dbReference type="NCBI Taxonomy" id="104777"/>
    <lineage>
        <taxon>Eukaryota</taxon>
        <taxon>Metazoa</taxon>
        <taxon>Spiralia</taxon>
        <taxon>Gnathifera</taxon>
        <taxon>Rotifera</taxon>
        <taxon>Eurotatoria</taxon>
        <taxon>Monogononta</taxon>
        <taxon>Pseudotrocha</taxon>
        <taxon>Ploima</taxon>
        <taxon>Brachionidae</taxon>
        <taxon>Brachionus</taxon>
    </lineage>
</organism>
<gene>
    <name evidence="6" type="ORF">OXX778_LOCUS1543</name>
</gene>